<organism evidence="1 2">
    <name type="scientific">Ensete ventricosum</name>
    <name type="common">Abyssinian banana</name>
    <name type="synonym">Musa ensete</name>
    <dbReference type="NCBI Taxonomy" id="4639"/>
    <lineage>
        <taxon>Eukaryota</taxon>
        <taxon>Viridiplantae</taxon>
        <taxon>Streptophyta</taxon>
        <taxon>Embryophyta</taxon>
        <taxon>Tracheophyta</taxon>
        <taxon>Spermatophyta</taxon>
        <taxon>Magnoliopsida</taxon>
        <taxon>Liliopsida</taxon>
        <taxon>Zingiberales</taxon>
        <taxon>Musaceae</taxon>
        <taxon>Ensete</taxon>
    </lineage>
</organism>
<dbReference type="AlphaFoldDB" id="A0A426XD02"/>
<evidence type="ECO:0000313" key="1">
    <source>
        <dbReference type="EMBL" id="RRT37332.1"/>
    </source>
</evidence>
<proteinExistence type="predicted"/>
<name>A0A426XD02_ENSVE</name>
<gene>
    <name evidence="1" type="ORF">B296_00049823</name>
</gene>
<reference evidence="1 2" key="1">
    <citation type="journal article" date="2014" name="Agronomy (Basel)">
        <title>A Draft Genome Sequence for Ensete ventricosum, the Drought-Tolerant Tree Against Hunger.</title>
        <authorList>
            <person name="Harrison J."/>
            <person name="Moore K.A."/>
            <person name="Paszkiewicz K."/>
            <person name="Jones T."/>
            <person name="Grant M."/>
            <person name="Ambacheew D."/>
            <person name="Muzemil S."/>
            <person name="Studholme D.J."/>
        </authorList>
    </citation>
    <scope>NUCLEOTIDE SEQUENCE [LARGE SCALE GENOMIC DNA]</scope>
</reference>
<comment type="caution">
    <text evidence="1">The sequence shown here is derived from an EMBL/GenBank/DDBJ whole genome shotgun (WGS) entry which is preliminary data.</text>
</comment>
<protein>
    <submittedName>
        <fullName evidence="1">Uncharacterized protein</fullName>
    </submittedName>
</protein>
<sequence length="109" mass="11635">MACNPHGSSFSPSKATDIGASCLRWAEGGEELPLCMCAQPARRYVRARAAAHMHTHAHMRTFGAPPDAHRQHGPRSCALLPNDGQELGVDSSLRVPLQIAAVAVKEARA</sequence>
<dbReference type="Proteomes" id="UP000287651">
    <property type="component" value="Unassembled WGS sequence"/>
</dbReference>
<evidence type="ECO:0000313" key="2">
    <source>
        <dbReference type="Proteomes" id="UP000287651"/>
    </source>
</evidence>
<accession>A0A426XD02</accession>
<dbReference type="EMBL" id="AMZH03022419">
    <property type="protein sequence ID" value="RRT37332.1"/>
    <property type="molecule type" value="Genomic_DNA"/>
</dbReference>